<proteinExistence type="predicted"/>
<name>A0ABN2UZW1_9ACTN</name>
<evidence type="ECO:0000313" key="2">
    <source>
        <dbReference type="Proteomes" id="UP001500751"/>
    </source>
</evidence>
<dbReference type="EMBL" id="BAAAQN010000041">
    <property type="protein sequence ID" value="GAA2046341.1"/>
    <property type="molecule type" value="Genomic_DNA"/>
</dbReference>
<reference evidence="1 2" key="1">
    <citation type="journal article" date="2019" name="Int. J. Syst. Evol. Microbiol.">
        <title>The Global Catalogue of Microorganisms (GCM) 10K type strain sequencing project: providing services to taxonomists for standard genome sequencing and annotation.</title>
        <authorList>
            <consortium name="The Broad Institute Genomics Platform"/>
            <consortium name="The Broad Institute Genome Sequencing Center for Infectious Disease"/>
            <person name="Wu L."/>
            <person name="Ma J."/>
        </authorList>
    </citation>
    <scope>NUCLEOTIDE SEQUENCE [LARGE SCALE GENOMIC DNA]</scope>
    <source>
        <strain evidence="1 2">JCM 16014</strain>
    </source>
</reference>
<gene>
    <name evidence="1" type="ORF">GCM10009839_58300</name>
</gene>
<comment type="caution">
    <text evidence="1">The sequence shown here is derived from an EMBL/GenBank/DDBJ whole genome shotgun (WGS) entry which is preliminary data.</text>
</comment>
<keyword evidence="2" id="KW-1185">Reference proteome</keyword>
<organism evidence="1 2">
    <name type="scientific">Catenulispora yoronensis</name>
    <dbReference type="NCBI Taxonomy" id="450799"/>
    <lineage>
        <taxon>Bacteria</taxon>
        <taxon>Bacillati</taxon>
        <taxon>Actinomycetota</taxon>
        <taxon>Actinomycetes</taxon>
        <taxon>Catenulisporales</taxon>
        <taxon>Catenulisporaceae</taxon>
        <taxon>Catenulispora</taxon>
    </lineage>
</organism>
<protein>
    <submittedName>
        <fullName evidence="1">Uncharacterized protein</fullName>
    </submittedName>
</protein>
<evidence type="ECO:0000313" key="1">
    <source>
        <dbReference type="EMBL" id="GAA2046341.1"/>
    </source>
</evidence>
<sequence>MDHAFAIPWPTAALATSSGDAAFAAELSVVSLLDGVIGDPVTWIDQPGPSAGDGRGPTRRAREFRSVAEDIRAHLPDGAVVVHGAGSNLALIRRILPLWQPAMVLDTLSLAKRAGLTPSWGPCTLDNPDPNSGSCGAAGRALATARLLLRLTDALPGLGFAESSVSHPA</sequence>
<accession>A0ABN2UZW1</accession>
<dbReference type="Proteomes" id="UP001500751">
    <property type="component" value="Unassembled WGS sequence"/>
</dbReference>